<dbReference type="SUPFAM" id="SSF75169">
    <property type="entry name" value="DsrEFH-like"/>
    <property type="match status" value="1"/>
</dbReference>
<name>A0A1B9C0R0_9PROT</name>
<dbReference type="EMBL" id="MASQ01000061">
    <property type="protein sequence ID" value="OCB03558.1"/>
    <property type="molecule type" value="Genomic_DNA"/>
</dbReference>
<dbReference type="AlphaFoldDB" id="A0A1B9C0R0"/>
<dbReference type="InterPro" id="IPR032836">
    <property type="entry name" value="DsrE2-like"/>
</dbReference>
<evidence type="ECO:0000313" key="1">
    <source>
        <dbReference type="EMBL" id="OCB03558.1"/>
    </source>
</evidence>
<accession>A0A1B9C0R0</accession>
<reference evidence="1 2" key="1">
    <citation type="submission" date="2016-07" db="EMBL/GenBank/DDBJ databases">
        <title>Draft genome of a psychrotolerant acidophile Acidithiobacillus ferrivorans strain YL15.</title>
        <authorList>
            <person name="Peng T."/>
            <person name="Ma L."/>
            <person name="Nan M."/>
            <person name="An N."/>
            <person name="Wang M."/>
            <person name="Qiu G."/>
            <person name="Zeng W."/>
        </authorList>
    </citation>
    <scope>NUCLEOTIDE SEQUENCE [LARGE SCALE GENOMIC DNA]</scope>
    <source>
        <strain evidence="1 2">YL15</strain>
    </source>
</reference>
<organism evidence="1 2">
    <name type="scientific">Acidithiobacillus ferrivorans</name>
    <dbReference type="NCBI Taxonomy" id="160808"/>
    <lineage>
        <taxon>Bacteria</taxon>
        <taxon>Pseudomonadati</taxon>
        <taxon>Pseudomonadota</taxon>
        <taxon>Acidithiobacillia</taxon>
        <taxon>Acidithiobacillales</taxon>
        <taxon>Acidithiobacillaceae</taxon>
        <taxon>Acidithiobacillus</taxon>
    </lineage>
</organism>
<dbReference type="PANTHER" id="PTHR34655:SF2">
    <property type="entry name" value="PEROXIREDOXIN FAMILY PROTEIN"/>
    <property type="match status" value="1"/>
</dbReference>
<gene>
    <name evidence="1" type="ORF">BBC27_07305</name>
</gene>
<dbReference type="InterPro" id="IPR027396">
    <property type="entry name" value="DsrEFH-like"/>
</dbReference>
<dbReference type="Gene3D" id="3.40.1260.10">
    <property type="entry name" value="DsrEFH-like"/>
    <property type="match status" value="1"/>
</dbReference>
<proteinExistence type="predicted"/>
<sequence>MSKLYIICLSGGWEKLQFAAMAASVAAVSGSEVHVFLSMNAFPYFVKGHSKEAPAEGEMGQMMAGHNVPPFYQIFEQAVELGDARIWACSMAMDVMGVNQDGMEDLVAGPMGITRFLSDAEGAQVLTF</sequence>
<comment type="caution">
    <text evidence="1">The sequence shown here is derived from an EMBL/GenBank/DDBJ whole genome shotgun (WGS) entry which is preliminary data.</text>
</comment>
<dbReference type="PANTHER" id="PTHR34655">
    <property type="entry name" value="CONSERVED WITHIN P. AEROPHILUM"/>
    <property type="match status" value="1"/>
</dbReference>
<protein>
    <recommendedName>
        <fullName evidence="3">Peroxiredoxin</fullName>
    </recommendedName>
</protein>
<evidence type="ECO:0000313" key="2">
    <source>
        <dbReference type="Proteomes" id="UP000093129"/>
    </source>
</evidence>
<dbReference type="RefSeq" id="WP_065412786.1">
    <property type="nucleotide sequence ID" value="NZ_MASQ01000061.1"/>
</dbReference>
<evidence type="ECO:0008006" key="3">
    <source>
        <dbReference type="Google" id="ProtNLM"/>
    </source>
</evidence>
<dbReference type="Proteomes" id="UP000093129">
    <property type="component" value="Unassembled WGS sequence"/>
</dbReference>
<dbReference type="Pfam" id="PF13686">
    <property type="entry name" value="DrsE_2"/>
    <property type="match status" value="1"/>
</dbReference>